<comment type="caution">
    <text evidence="2">The sequence shown here is derived from an EMBL/GenBank/DDBJ whole genome shotgun (WGS) entry which is preliminary data.</text>
</comment>
<evidence type="ECO:0000313" key="2">
    <source>
        <dbReference type="EMBL" id="STO15935.1"/>
    </source>
</evidence>
<dbReference type="Proteomes" id="UP000255284">
    <property type="component" value="Unassembled WGS sequence"/>
</dbReference>
<feature type="region of interest" description="Disordered" evidence="1">
    <location>
        <begin position="67"/>
        <end position="87"/>
    </location>
</feature>
<accession>A0A8G2M537</accession>
<sequence>MNPQTGERGRNPGKFGGEATVYSLSTTFIREFLPAEPLYPLTMIKPQELQHPFGVADVLRQFTHQHRSFLDNRQMPGGFQQNHPHPS</sequence>
<protein>
    <submittedName>
        <fullName evidence="2">Uncharacterized protein</fullName>
    </submittedName>
</protein>
<evidence type="ECO:0000313" key="3">
    <source>
        <dbReference type="Proteomes" id="UP000255284"/>
    </source>
</evidence>
<proteinExistence type="predicted"/>
<evidence type="ECO:0000256" key="1">
    <source>
        <dbReference type="SAM" id="MobiDB-lite"/>
    </source>
</evidence>
<gene>
    <name evidence="2" type="ORF">NCTC11819_00479</name>
</gene>
<organism evidence="2 3">
    <name type="scientific">Mobiluncus mulieris</name>
    <dbReference type="NCBI Taxonomy" id="2052"/>
    <lineage>
        <taxon>Bacteria</taxon>
        <taxon>Bacillati</taxon>
        <taxon>Actinomycetota</taxon>
        <taxon>Actinomycetes</taxon>
        <taxon>Actinomycetales</taxon>
        <taxon>Actinomycetaceae</taxon>
        <taxon>Mobiluncus</taxon>
    </lineage>
</organism>
<dbReference type="AlphaFoldDB" id="A0A8G2M537"/>
<dbReference type="EMBL" id="UGGQ01000006">
    <property type="protein sequence ID" value="STO15935.1"/>
    <property type="molecule type" value="Genomic_DNA"/>
</dbReference>
<reference evidence="2 3" key="1">
    <citation type="submission" date="2018-06" db="EMBL/GenBank/DDBJ databases">
        <authorList>
            <consortium name="Pathogen Informatics"/>
            <person name="Doyle S."/>
        </authorList>
    </citation>
    <scope>NUCLEOTIDE SEQUENCE [LARGE SCALE GENOMIC DNA]</scope>
    <source>
        <strain evidence="2 3">NCTC11819</strain>
    </source>
</reference>
<name>A0A8G2M537_9ACTO</name>